<keyword evidence="4" id="KW-1185">Reference proteome</keyword>
<evidence type="ECO:0000313" key="3">
    <source>
        <dbReference type="EMBL" id="KAK9713960.1"/>
    </source>
</evidence>
<feature type="compositionally biased region" description="Polar residues" evidence="1">
    <location>
        <begin position="272"/>
        <end position="295"/>
    </location>
</feature>
<evidence type="ECO:0000313" key="4">
    <source>
        <dbReference type="Proteomes" id="UP001443914"/>
    </source>
</evidence>
<organism evidence="3 4">
    <name type="scientific">Saponaria officinalis</name>
    <name type="common">Common soapwort</name>
    <name type="synonym">Lychnis saponaria</name>
    <dbReference type="NCBI Taxonomy" id="3572"/>
    <lineage>
        <taxon>Eukaryota</taxon>
        <taxon>Viridiplantae</taxon>
        <taxon>Streptophyta</taxon>
        <taxon>Embryophyta</taxon>
        <taxon>Tracheophyta</taxon>
        <taxon>Spermatophyta</taxon>
        <taxon>Magnoliopsida</taxon>
        <taxon>eudicotyledons</taxon>
        <taxon>Gunneridae</taxon>
        <taxon>Pentapetalae</taxon>
        <taxon>Caryophyllales</taxon>
        <taxon>Caryophyllaceae</taxon>
        <taxon>Caryophylleae</taxon>
        <taxon>Saponaria</taxon>
    </lineage>
</organism>
<dbReference type="PANTHER" id="PTHR34222:SF28">
    <property type="entry name" value="CCHC-TYPE DOMAIN-CONTAINING PROTEIN"/>
    <property type="match status" value="1"/>
</dbReference>
<evidence type="ECO:0000259" key="2">
    <source>
        <dbReference type="Pfam" id="PF03732"/>
    </source>
</evidence>
<feature type="region of interest" description="Disordered" evidence="1">
    <location>
        <begin position="261"/>
        <end position="306"/>
    </location>
</feature>
<dbReference type="InterPro" id="IPR005162">
    <property type="entry name" value="Retrotrans_gag_dom"/>
</dbReference>
<dbReference type="Pfam" id="PF03732">
    <property type="entry name" value="Retrotrans_gag"/>
    <property type="match status" value="1"/>
</dbReference>
<dbReference type="GO" id="GO:0003676">
    <property type="term" value="F:nucleic acid binding"/>
    <property type="evidence" value="ECO:0007669"/>
    <property type="project" value="InterPro"/>
</dbReference>
<accession>A0AAW1K9M4</accession>
<dbReference type="EMBL" id="JBDFQZ010000006">
    <property type="protein sequence ID" value="KAK9713960.1"/>
    <property type="molecule type" value="Genomic_DNA"/>
</dbReference>
<gene>
    <name evidence="3" type="ORF">RND81_06G061400</name>
</gene>
<name>A0AAW1K9M4_SAPOF</name>
<reference evidence="3" key="1">
    <citation type="submission" date="2024-03" db="EMBL/GenBank/DDBJ databases">
        <title>WGS assembly of Saponaria officinalis var. Norfolk2.</title>
        <authorList>
            <person name="Jenkins J."/>
            <person name="Shu S."/>
            <person name="Grimwood J."/>
            <person name="Barry K."/>
            <person name="Goodstein D."/>
            <person name="Schmutz J."/>
            <person name="Leebens-Mack J."/>
            <person name="Osbourn A."/>
        </authorList>
    </citation>
    <scope>NUCLEOTIDE SEQUENCE [LARGE SCALE GENOMIC DNA]</scope>
    <source>
        <strain evidence="3">JIC</strain>
    </source>
</reference>
<dbReference type="PANTHER" id="PTHR34222">
    <property type="entry name" value="GAG_PRE-INTEGRS DOMAIN-CONTAINING PROTEIN"/>
    <property type="match status" value="1"/>
</dbReference>
<proteinExistence type="predicted"/>
<dbReference type="InterPro" id="IPR036875">
    <property type="entry name" value="Znf_CCHC_sf"/>
</dbReference>
<protein>
    <recommendedName>
        <fullName evidence="2">Retrotransposon gag domain-containing protein</fullName>
    </recommendedName>
</protein>
<dbReference type="AlphaFoldDB" id="A0AAW1K9M4"/>
<dbReference type="GO" id="GO:0008270">
    <property type="term" value="F:zinc ion binding"/>
    <property type="evidence" value="ECO:0007669"/>
    <property type="project" value="InterPro"/>
</dbReference>
<evidence type="ECO:0000256" key="1">
    <source>
        <dbReference type="SAM" id="MobiDB-lite"/>
    </source>
</evidence>
<dbReference type="Proteomes" id="UP001443914">
    <property type="component" value="Unassembled WGS sequence"/>
</dbReference>
<sequence>MTGESVPTPHTIKPIYLISNNDGVGAKLTHVVLTGSNYAEWCHPSDACESHRQSLVSAIIGWIFNTIEPTLRSQISYRDTAKELWDDIQQRFSLGNGVKIYQLESDISNCKQLDGETVMAYYGRIKKLWDDVNDYDALPSCNCSGCKCGFPTTLRKRRETRQTRQFLIGLEPYFATARSNILGIDPLPSLNSVYSRMIQEEEVRNLTQQRTAAMAFAVQGGSTTGTGGKQQGRPRLKCSFCTKTGHTESRCWEKHGYPEGRGPRTGAGFDGGSTSSTAKVNSVNGEPSVDANNIRLNGPYLEDEDW</sequence>
<dbReference type="SUPFAM" id="SSF57756">
    <property type="entry name" value="Retrovirus zinc finger-like domains"/>
    <property type="match status" value="1"/>
</dbReference>
<comment type="caution">
    <text evidence="3">The sequence shown here is derived from an EMBL/GenBank/DDBJ whole genome shotgun (WGS) entry which is preliminary data.</text>
</comment>
<feature type="domain" description="Retrotransposon gag" evidence="2">
    <location>
        <begin position="82"/>
        <end position="134"/>
    </location>
</feature>